<dbReference type="HOGENOM" id="CLU_1008639_0_0_1"/>
<dbReference type="AlphaFoldDB" id="T0MFP1"/>
<dbReference type="EMBL" id="KE647070">
    <property type="protein sequence ID" value="EQB61891.1"/>
    <property type="molecule type" value="Genomic_DNA"/>
</dbReference>
<evidence type="ECO:0000313" key="2">
    <source>
        <dbReference type="Proteomes" id="UP000053780"/>
    </source>
</evidence>
<accession>T0MFP1</accession>
<dbReference type="VEuPathDB" id="MicrosporidiaDB:NAPIS_ORF00531"/>
<sequence>MQTKIPKGTMEYTTFLLRKLNLDSLPACRIYTHKYDPLYTPGRKEQILLTYSALLVIEDFINISCLFSICPVYGSVETFKQRFNTNNFFLLINLLLLNEDECILKAMAKVYNEDATILEDNANIISHLNRLCKTKHNSKNMILVFSELAISVFNYHAVPSTIRNRNSSLIGNYDYILYLLRKERIMVSCIKLGPQLSLKKQITSYEIGKYPSNKKMDLYYEKIQQGIQDVIYNDNTKILVDTKISTDIKINHNKLDIFVLDKKNKEILIVEVGINT</sequence>
<dbReference type="Proteomes" id="UP000053780">
    <property type="component" value="Unassembled WGS sequence"/>
</dbReference>
<protein>
    <submittedName>
        <fullName evidence="1">Uncharacterized protein</fullName>
    </submittedName>
</protein>
<organism evidence="1 2">
    <name type="scientific">Vairimorpha apis BRL 01</name>
    <dbReference type="NCBI Taxonomy" id="1037528"/>
    <lineage>
        <taxon>Eukaryota</taxon>
        <taxon>Fungi</taxon>
        <taxon>Fungi incertae sedis</taxon>
        <taxon>Microsporidia</taxon>
        <taxon>Nosematidae</taxon>
        <taxon>Vairimorpha</taxon>
    </lineage>
</organism>
<gene>
    <name evidence="1" type="ORF">NAPIS_ORF00531</name>
</gene>
<reference evidence="1 2" key="1">
    <citation type="journal article" date="2013" name="BMC Genomics">
        <title>Genome sequencing and comparative genomics of honey bee microsporidia, Nosema apis reveal novel insights into host-parasite interactions.</title>
        <authorList>
            <person name="Chen Yp."/>
            <person name="Pettis J.S."/>
            <person name="Zhao Y."/>
            <person name="Liu X."/>
            <person name="Tallon L.J."/>
            <person name="Sadzewicz L.D."/>
            <person name="Li R."/>
            <person name="Zheng H."/>
            <person name="Huang S."/>
            <person name="Zhang X."/>
            <person name="Hamilton M.C."/>
            <person name="Pernal S.F."/>
            <person name="Melathopoulos A.P."/>
            <person name="Yan X."/>
            <person name="Evans J.D."/>
        </authorList>
    </citation>
    <scope>NUCLEOTIDE SEQUENCE [LARGE SCALE GENOMIC DNA]</scope>
    <source>
        <strain evidence="1 2">BRL 01</strain>
    </source>
</reference>
<name>T0MFP1_9MICR</name>
<evidence type="ECO:0000313" key="1">
    <source>
        <dbReference type="EMBL" id="EQB61891.1"/>
    </source>
</evidence>
<proteinExistence type="predicted"/>
<dbReference type="OrthoDB" id="10650070at2759"/>
<keyword evidence="2" id="KW-1185">Reference proteome</keyword>